<protein>
    <submittedName>
        <fullName evidence="2">Uncharacterized protein</fullName>
    </submittedName>
</protein>
<feature type="region of interest" description="Disordered" evidence="1">
    <location>
        <begin position="1"/>
        <end position="62"/>
    </location>
</feature>
<proteinExistence type="predicted"/>
<evidence type="ECO:0000313" key="2">
    <source>
        <dbReference type="EMBL" id="SFV76953.1"/>
    </source>
</evidence>
<dbReference type="EMBL" id="FPHR01000014">
    <property type="protein sequence ID" value="SFV76953.1"/>
    <property type="molecule type" value="Genomic_DNA"/>
</dbReference>
<name>A0A1W1D8I6_9ZZZZ</name>
<sequence length="62" mass="6882">MSGQMQRPKVPTGVVGQAGKHQVTTSQNRNKDGEVNPGFHVGYTTEWSEVQKEVPYETPKQP</sequence>
<accession>A0A1W1D8I6</accession>
<gene>
    <name evidence="2" type="ORF">MNB_SUP05-4-113</name>
</gene>
<evidence type="ECO:0000256" key="1">
    <source>
        <dbReference type="SAM" id="MobiDB-lite"/>
    </source>
</evidence>
<reference evidence="2" key="1">
    <citation type="submission" date="2016-10" db="EMBL/GenBank/DDBJ databases">
        <authorList>
            <person name="de Groot N.N."/>
        </authorList>
    </citation>
    <scope>NUCLEOTIDE SEQUENCE</scope>
</reference>
<dbReference type="AlphaFoldDB" id="A0A1W1D8I6"/>
<organism evidence="2">
    <name type="scientific">hydrothermal vent metagenome</name>
    <dbReference type="NCBI Taxonomy" id="652676"/>
    <lineage>
        <taxon>unclassified sequences</taxon>
        <taxon>metagenomes</taxon>
        <taxon>ecological metagenomes</taxon>
    </lineage>
</organism>